<evidence type="ECO:0000256" key="1">
    <source>
        <dbReference type="SAM" id="Phobius"/>
    </source>
</evidence>
<comment type="caution">
    <text evidence="2">The sequence shown here is derived from an EMBL/GenBank/DDBJ whole genome shotgun (WGS) entry which is preliminary data.</text>
</comment>
<keyword evidence="1" id="KW-1133">Transmembrane helix</keyword>
<proteinExistence type="predicted"/>
<accession>A0A0B2VJD6</accession>
<organism evidence="2 3">
    <name type="scientific">Toxocara canis</name>
    <name type="common">Canine roundworm</name>
    <dbReference type="NCBI Taxonomy" id="6265"/>
    <lineage>
        <taxon>Eukaryota</taxon>
        <taxon>Metazoa</taxon>
        <taxon>Ecdysozoa</taxon>
        <taxon>Nematoda</taxon>
        <taxon>Chromadorea</taxon>
        <taxon>Rhabditida</taxon>
        <taxon>Spirurina</taxon>
        <taxon>Ascaridomorpha</taxon>
        <taxon>Ascaridoidea</taxon>
        <taxon>Toxocaridae</taxon>
        <taxon>Toxocara</taxon>
    </lineage>
</organism>
<dbReference type="AlphaFoldDB" id="A0A0B2VJD6"/>
<name>A0A0B2VJD6_TOXCA</name>
<sequence>MRNYIKMPLMAMNSTALKQLCDKHGDVIGQQNVLLGLVYVCSGIVYIVRNFR</sequence>
<feature type="transmembrane region" description="Helical" evidence="1">
    <location>
        <begin position="33"/>
        <end position="51"/>
    </location>
</feature>
<keyword evidence="3" id="KW-1185">Reference proteome</keyword>
<gene>
    <name evidence="2" type="ORF">Tcan_03650</name>
</gene>
<protein>
    <submittedName>
        <fullName evidence="2">Uncharacterized protein</fullName>
    </submittedName>
</protein>
<evidence type="ECO:0000313" key="2">
    <source>
        <dbReference type="EMBL" id="KHN81135.1"/>
    </source>
</evidence>
<dbReference type="EMBL" id="JPKZ01001583">
    <property type="protein sequence ID" value="KHN81135.1"/>
    <property type="molecule type" value="Genomic_DNA"/>
</dbReference>
<evidence type="ECO:0000313" key="3">
    <source>
        <dbReference type="Proteomes" id="UP000031036"/>
    </source>
</evidence>
<keyword evidence="1" id="KW-0812">Transmembrane</keyword>
<reference evidence="2 3" key="1">
    <citation type="submission" date="2014-11" db="EMBL/GenBank/DDBJ databases">
        <title>Genetic blueprint of the zoonotic pathogen Toxocara canis.</title>
        <authorList>
            <person name="Zhu X.-Q."/>
            <person name="Korhonen P.K."/>
            <person name="Cai H."/>
            <person name="Young N.D."/>
            <person name="Nejsum P."/>
            <person name="von Samson-Himmelstjerna G."/>
            <person name="Boag P.R."/>
            <person name="Tan P."/>
            <person name="Li Q."/>
            <person name="Min J."/>
            <person name="Yang Y."/>
            <person name="Wang X."/>
            <person name="Fang X."/>
            <person name="Hall R.S."/>
            <person name="Hofmann A."/>
            <person name="Sternberg P.W."/>
            <person name="Jex A.R."/>
            <person name="Gasser R.B."/>
        </authorList>
    </citation>
    <scope>NUCLEOTIDE SEQUENCE [LARGE SCALE GENOMIC DNA]</scope>
    <source>
        <strain evidence="2">PN_DK_2014</strain>
    </source>
</reference>
<keyword evidence="1" id="KW-0472">Membrane</keyword>
<dbReference type="Proteomes" id="UP000031036">
    <property type="component" value="Unassembled WGS sequence"/>
</dbReference>